<keyword evidence="3" id="KW-1185">Reference proteome</keyword>
<evidence type="ECO:0000256" key="1">
    <source>
        <dbReference type="SAM" id="MobiDB-lite"/>
    </source>
</evidence>
<gene>
    <name evidence="2" type="ORF">FGG08_000969</name>
</gene>
<dbReference type="AlphaFoldDB" id="A0A9P8L5Q2"/>
<accession>A0A9P8L5Q2</accession>
<name>A0A9P8L5Q2_9PEZI</name>
<protein>
    <submittedName>
        <fullName evidence="2">Uncharacterized protein</fullName>
    </submittedName>
</protein>
<feature type="region of interest" description="Disordered" evidence="1">
    <location>
        <begin position="1"/>
        <end position="21"/>
    </location>
</feature>
<proteinExistence type="predicted"/>
<comment type="caution">
    <text evidence="2">The sequence shown here is derived from an EMBL/GenBank/DDBJ whole genome shotgun (WGS) entry which is preliminary data.</text>
</comment>
<sequence>MPSSSIGQIRQRRNTSTRLSDDDFKELFGPAARYMNEERRMRMTASGSCNDVSDIDAPDPPVSHAPVSRDLSSSQNPAVDASSVAASPVAWRSPAGAAVAGERAEEQGWGGWGGE</sequence>
<feature type="region of interest" description="Disordered" evidence="1">
    <location>
        <begin position="42"/>
        <end position="115"/>
    </location>
</feature>
<organism evidence="2 3">
    <name type="scientific">Glutinoglossum americanum</name>
    <dbReference type="NCBI Taxonomy" id="1670608"/>
    <lineage>
        <taxon>Eukaryota</taxon>
        <taxon>Fungi</taxon>
        <taxon>Dikarya</taxon>
        <taxon>Ascomycota</taxon>
        <taxon>Pezizomycotina</taxon>
        <taxon>Geoglossomycetes</taxon>
        <taxon>Geoglossales</taxon>
        <taxon>Geoglossaceae</taxon>
        <taxon>Glutinoglossum</taxon>
    </lineage>
</organism>
<feature type="compositionally biased region" description="Low complexity" evidence="1">
    <location>
        <begin position="77"/>
        <end position="101"/>
    </location>
</feature>
<evidence type="ECO:0000313" key="3">
    <source>
        <dbReference type="Proteomes" id="UP000698800"/>
    </source>
</evidence>
<dbReference type="Proteomes" id="UP000698800">
    <property type="component" value="Unassembled WGS sequence"/>
</dbReference>
<dbReference type="EMBL" id="JAGHQL010000012">
    <property type="protein sequence ID" value="KAH0544889.1"/>
    <property type="molecule type" value="Genomic_DNA"/>
</dbReference>
<reference evidence="2" key="1">
    <citation type="submission" date="2021-03" db="EMBL/GenBank/DDBJ databases">
        <title>Comparative genomics and phylogenomic investigation of the class Geoglossomycetes provide insights into ecological specialization and systematics.</title>
        <authorList>
            <person name="Melie T."/>
            <person name="Pirro S."/>
            <person name="Miller A.N."/>
            <person name="Quandt A."/>
        </authorList>
    </citation>
    <scope>NUCLEOTIDE SEQUENCE</scope>
    <source>
        <strain evidence="2">GBOQ0MN5Z8</strain>
    </source>
</reference>
<evidence type="ECO:0000313" key="2">
    <source>
        <dbReference type="EMBL" id="KAH0544889.1"/>
    </source>
</evidence>